<feature type="compositionally biased region" description="Basic and acidic residues" evidence="6">
    <location>
        <begin position="57"/>
        <end position="75"/>
    </location>
</feature>
<dbReference type="Gene3D" id="3.30.160.60">
    <property type="entry name" value="Classic Zinc Finger"/>
    <property type="match status" value="2"/>
</dbReference>
<comment type="caution">
    <text evidence="8">The sequence shown here is derived from an EMBL/GenBank/DDBJ whole genome shotgun (WGS) entry which is preliminary data.</text>
</comment>
<feature type="compositionally biased region" description="Basic and acidic residues" evidence="6">
    <location>
        <begin position="629"/>
        <end position="641"/>
    </location>
</feature>
<accession>A0ABD2M6S0</accession>
<feature type="compositionally biased region" description="Basic and acidic residues" evidence="6">
    <location>
        <begin position="407"/>
        <end position="431"/>
    </location>
</feature>
<organism evidence="8 9">
    <name type="scientific">Heterodera trifolii</name>
    <dbReference type="NCBI Taxonomy" id="157864"/>
    <lineage>
        <taxon>Eukaryota</taxon>
        <taxon>Metazoa</taxon>
        <taxon>Ecdysozoa</taxon>
        <taxon>Nematoda</taxon>
        <taxon>Chromadorea</taxon>
        <taxon>Rhabditida</taxon>
        <taxon>Tylenchina</taxon>
        <taxon>Tylenchomorpha</taxon>
        <taxon>Tylenchoidea</taxon>
        <taxon>Heteroderidae</taxon>
        <taxon>Heteroderinae</taxon>
        <taxon>Heterodera</taxon>
    </lineage>
</organism>
<dbReference type="PANTHER" id="PTHR24379">
    <property type="entry name" value="KRAB AND ZINC FINGER DOMAIN-CONTAINING"/>
    <property type="match status" value="1"/>
</dbReference>
<feature type="region of interest" description="Disordered" evidence="6">
    <location>
        <begin position="237"/>
        <end position="272"/>
    </location>
</feature>
<dbReference type="Proteomes" id="UP001620626">
    <property type="component" value="Unassembled WGS sequence"/>
</dbReference>
<dbReference type="PANTHER" id="PTHR24379:SF121">
    <property type="entry name" value="C2H2-TYPE DOMAIN-CONTAINING PROTEIN"/>
    <property type="match status" value="1"/>
</dbReference>
<evidence type="ECO:0000256" key="3">
    <source>
        <dbReference type="ARBA" id="ARBA00022771"/>
    </source>
</evidence>
<feature type="region of interest" description="Disordered" evidence="6">
    <location>
        <begin position="629"/>
        <end position="649"/>
    </location>
</feature>
<feature type="compositionally biased region" description="Acidic residues" evidence="6">
    <location>
        <begin position="385"/>
        <end position="406"/>
    </location>
</feature>
<keyword evidence="2" id="KW-0677">Repeat</keyword>
<dbReference type="AlphaFoldDB" id="A0ABD2M6S0"/>
<dbReference type="Pfam" id="PF12874">
    <property type="entry name" value="zf-met"/>
    <property type="match status" value="1"/>
</dbReference>
<dbReference type="SUPFAM" id="SSF57667">
    <property type="entry name" value="beta-beta-alpha zinc fingers"/>
    <property type="match status" value="1"/>
</dbReference>
<feature type="region of interest" description="Disordered" evidence="6">
    <location>
        <begin position="54"/>
        <end position="75"/>
    </location>
</feature>
<evidence type="ECO:0000256" key="1">
    <source>
        <dbReference type="ARBA" id="ARBA00022723"/>
    </source>
</evidence>
<feature type="domain" description="C2H2-type" evidence="7">
    <location>
        <begin position="587"/>
        <end position="614"/>
    </location>
</feature>
<dbReference type="PROSITE" id="PS00028">
    <property type="entry name" value="ZINC_FINGER_C2H2_1"/>
    <property type="match status" value="5"/>
</dbReference>
<feature type="domain" description="C2H2-type" evidence="7">
    <location>
        <begin position="616"/>
        <end position="644"/>
    </location>
</feature>
<keyword evidence="9" id="KW-1185">Reference proteome</keyword>
<gene>
    <name evidence="8" type="ORF">niasHT_006773</name>
</gene>
<reference evidence="8 9" key="1">
    <citation type="submission" date="2024-10" db="EMBL/GenBank/DDBJ databases">
        <authorList>
            <person name="Kim D."/>
        </authorList>
    </citation>
    <scope>NUCLEOTIDE SEQUENCE [LARGE SCALE GENOMIC DNA]</scope>
    <source>
        <strain evidence="8">BH-2024</strain>
    </source>
</reference>
<evidence type="ECO:0000256" key="4">
    <source>
        <dbReference type="ARBA" id="ARBA00022833"/>
    </source>
</evidence>
<evidence type="ECO:0000256" key="2">
    <source>
        <dbReference type="ARBA" id="ARBA00022737"/>
    </source>
</evidence>
<evidence type="ECO:0000313" key="9">
    <source>
        <dbReference type="Proteomes" id="UP001620626"/>
    </source>
</evidence>
<dbReference type="InterPro" id="IPR036236">
    <property type="entry name" value="Znf_C2H2_sf"/>
</dbReference>
<dbReference type="PROSITE" id="PS50157">
    <property type="entry name" value="ZINC_FINGER_C2H2_2"/>
    <property type="match status" value="4"/>
</dbReference>
<name>A0ABD2M6S0_9BILA</name>
<feature type="compositionally biased region" description="Polar residues" evidence="6">
    <location>
        <begin position="259"/>
        <end position="272"/>
    </location>
</feature>
<keyword evidence="3 5" id="KW-0863">Zinc-finger</keyword>
<dbReference type="SMART" id="SM00355">
    <property type="entry name" value="ZnF_C2H2"/>
    <property type="match status" value="10"/>
</dbReference>
<evidence type="ECO:0000313" key="8">
    <source>
        <dbReference type="EMBL" id="KAL3123230.1"/>
    </source>
</evidence>
<feature type="domain" description="C2H2-type" evidence="7">
    <location>
        <begin position="528"/>
        <end position="555"/>
    </location>
</feature>
<feature type="compositionally biased region" description="Basic and acidic residues" evidence="6">
    <location>
        <begin position="14"/>
        <end position="30"/>
    </location>
</feature>
<dbReference type="EMBL" id="JBICBT010000106">
    <property type="protein sequence ID" value="KAL3123230.1"/>
    <property type="molecule type" value="Genomic_DNA"/>
</dbReference>
<keyword evidence="1" id="KW-0479">Metal-binding</keyword>
<feature type="region of interest" description="Disordered" evidence="6">
    <location>
        <begin position="375"/>
        <end position="450"/>
    </location>
</feature>
<evidence type="ECO:0000259" key="7">
    <source>
        <dbReference type="PROSITE" id="PS50157"/>
    </source>
</evidence>
<keyword evidence="4" id="KW-0862">Zinc</keyword>
<proteinExistence type="predicted"/>
<feature type="region of interest" description="Disordered" evidence="6">
    <location>
        <begin position="552"/>
        <end position="583"/>
    </location>
</feature>
<feature type="domain" description="C2H2-type" evidence="7">
    <location>
        <begin position="181"/>
        <end position="209"/>
    </location>
</feature>
<feature type="region of interest" description="Disordered" evidence="6">
    <location>
        <begin position="1"/>
        <end position="30"/>
    </location>
</feature>
<dbReference type="InterPro" id="IPR013087">
    <property type="entry name" value="Znf_C2H2_type"/>
</dbReference>
<evidence type="ECO:0000256" key="5">
    <source>
        <dbReference type="PROSITE-ProRule" id="PRU00042"/>
    </source>
</evidence>
<evidence type="ECO:0000256" key="6">
    <source>
        <dbReference type="SAM" id="MobiDB-lite"/>
    </source>
</evidence>
<sequence>MSANGDGIHCDGTQTEKNKKGKNDHDDDSVIKAENCGWEEMRCDDRIEADLTMNNKSIEDKNERTESQGQRDKGTIRHPRLISSATLTASSVNSATANWTVLSKHMRTAHLQHCDGSSVKCQCQICGRQLATNRKEFNAHMAEHLLDTRTKWHCLRCHGIQFDAADELRRHFSQSHVHTLFRCTICLELFTERDDLQDHLMANHCAKQQKFFCAACEMPFDSRFAFELHIGQVHAANGAEQSQPWHGQSKAMKKEQQKRSGNNTNGNGTVPRNTAKCVQFASLTHPPQRQQKGLKCVVCDTQCPDELSLDRHRLFEHCKVPYGKRCGLCRCPLESIAAFVEHSLAHRNPVNEELHCVVCRQLIRGDIQLKMHGQYHLEGAKGEEKEETEEDKREEDDEKEEDEEGESDWRGDRRAENALHGKDGDDAEPTRHSPLPLAPTNETSSACASVTASVDNEEWLGTQSVRMALPTMECPSCKTNVMAEDYGKHLLFHVMVGSLTEFAVGTFGDNGAGGGESAQKWGQSLAPMECAQCARTFDTFARLNSHMSEHLRENIGGNAQKPKTADKRRLRGRSDPSPTTCQREQSIGCDKCGQTFASIGRFVAHRRRHKMERTLAKCRICDKRFGSKTQLDEHHSSEHSAKLQQLMGK</sequence>
<dbReference type="GO" id="GO:0008270">
    <property type="term" value="F:zinc ion binding"/>
    <property type="evidence" value="ECO:0007669"/>
    <property type="project" value="UniProtKB-KW"/>
</dbReference>
<protein>
    <recommendedName>
        <fullName evidence="7">C2H2-type domain-containing protein</fullName>
    </recommendedName>
</protein>